<dbReference type="FunFam" id="3.20.20.80:FF:000004">
    <property type="entry name" value="Beta-glucosidase 6-phospho-beta-glucosidase"/>
    <property type="match status" value="1"/>
</dbReference>
<reference evidence="7 8" key="1">
    <citation type="submission" date="2012-07" db="EMBL/GenBank/DDBJ databases">
        <authorList>
            <person name="Durkin A.S."/>
            <person name="McCorrison J."/>
            <person name="Torralba M."/>
            <person name="Gillis M."/>
            <person name="Methe B."/>
            <person name="Sutton G."/>
            <person name="Nelson K.E."/>
        </authorList>
    </citation>
    <scope>NUCLEOTIDE SEQUENCE [LARGE SCALE GENOMIC DNA]</scope>
    <source>
        <strain evidence="7 8">SK1138</strain>
    </source>
</reference>
<evidence type="ECO:0000256" key="6">
    <source>
        <dbReference type="RuleBase" id="RU004468"/>
    </source>
</evidence>
<dbReference type="PANTHER" id="PTHR10353:SF122">
    <property type="entry name" value="6-PHOSPHO-BETA-GLUCOSIDASE ASCB-RELATED"/>
    <property type="match status" value="1"/>
</dbReference>
<dbReference type="PANTHER" id="PTHR10353">
    <property type="entry name" value="GLYCOSYL HYDROLASE"/>
    <property type="match status" value="1"/>
</dbReference>
<dbReference type="GO" id="GO:0005829">
    <property type="term" value="C:cytosol"/>
    <property type="evidence" value="ECO:0007669"/>
    <property type="project" value="TreeGrafter"/>
</dbReference>
<dbReference type="Pfam" id="PF00232">
    <property type="entry name" value="Glyco_hydro_1"/>
    <property type="match status" value="1"/>
</dbReference>
<protein>
    <submittedName>
        <fullName evidence="7">Aryl-phospho-beta-D-glucosidase BglH</fullName>
        <ecNumber evidence="7">3.2.1.21</ecNumber>
        <ecNumber evidence="7">3.2.1.86</ecNumber>
    </submittedName>
</protein>
<evidence type="ECO:0000256" key="3">
    <source>
        <dbReference type="ARBA" id="ARBA00023295"/>
    </source>
</evidence>
<keyword evidence="2 6" id="KW-0378">Hydrolase</keyword>
<comment type="caution">
    <text evidence="7">The sequence shown here is derived from an EMBL/GenBank/DDBJ whole genome shotgun (WGS) entry which is preliminary data.</text>
</comment>
<dbReference type="GO" id="GO:0016052">
    <property type="term" value="P:carbohydrate catabolic process"/>
    <property type="evidence" value="ECO:0007669"/>
    <property type="project" value="TreeGrafter"/>
</dbReference>
<dbReference type="SUPFAM" id="SSF51445">
    <property type="entry name" value="(Trans)glycosidases"/>
    <property type="match status" value="1"/>
</dbReference>
<dbReference type="EC" id="3.2.1.21" evidence="7"/>
<dbReference type="GO" id="GO:0008706">
    <property type="term" value="F:6-phospho-beta-glucosidase activity"/>
    <property type="evidence" value="ECO:0007669"/>
    <property type="project" value="UniProtKB-EC"/>
</dbReference>
<dbReference type="PRINTS" id="PR00131">
    <property type="entry name" value="GLHYDRLASE1"/>
</dbReference>
<dbReference type="Gene3D" id="3.20.20.80">
    <property type="entry name" value="Glycosidases"/>
    <property type="match status" value="1"/>
</dbReference>
<dbReference type="RefSeq" id="WP_003039604.1">
    <property type="nucleotide sequence ID" value="NZ_ALJO01000002.1"/>
</dbReference>
<keyword evidence="3 6" id="KW-0326">Glycosidase</keyword>
<dbReference type="InterPro" id="IPR017853">
    <property type="entry name" value="GH"/>
</dbReference>
<organism evidence="7 8">
    <name type="scientific">Streptococcus anginosus SK1138</name>
    <dbReference type="NCBI Taxonomy" id="1161422"/>
    <lineage>
        <taxon>Bacteria</taxon>
        <taxon>Bacillati</taxon>
        <taxon>Bacillota</taxon>
        <taxon>Bacilli</taxon>
        <taxon>Lactobacillales</taxon>
        <taxon>Streptococcaceae</taxon>
        <taxon>Streptococcus</taxon>
        <taxon>Streptococcus anginosus group</taxon>
    </lineage>
</organism>
<evidence type="ECO:0000256" key="5">
    <source>
        <dbReference type="RuleBase" id="RU003690"/>
    </source>
</evidence>
<dbReference type="AlphaFoldDB" id="A0AAD2T9I1"/>
<name>A0AAD2T9I1_STRAP</name>
<evidence type="ECO:0000256" key="2">
    <source>
        <dbReference type="ARBA" id="ARBA00022801"/>
    </source>
</evidence>
<evidence type="ECO:0000313" key="8">
    <source>
        <dbReference type="Proteomes" id="UP000006614"/>
    </source>
</evidence>
<feature type="active site" description="Nucleophile" evidence="4">
    <location>
        <position position="372"/>
    </location>
</feature>
<proteinExistence type="inferred from homology"/>
<dbReference type="PROSITE" id="PS00653">
    <property type="entry name" value="GLYCOSYL_HYDROL_F1_2"/>
    <property type="match status" value="1"/>
</dbReference>
<gene>
    <name evidence="7" type="primary">bglH</name>
    <name evidence="7" type="ORF">HMPREF1126_1274</name>
</gene>
<dbReference type="PROSITE" id="PS00572">
    <property type="entry name" value="GLYCOSYL_HYDROL_F1_1"/>
    <property type="match status" value="1"/>
</dbReference>
<dbReference type="EMBL" id="ALJO01000002">
    <property type="protein sequence ID" value="EJP27280.1"/>
    <property type="molecule type" value="Genomic_DNA"/>
</dbReference>
<dbReference type="NCBIfam" id="NF007158">
    <property type="entry name" value="PRK09593.1"/>
    <property type="match status" value="1"/>
</dbReference>
<dbReference type="Proteomes" id="UP000006614">
    <property type="component" value="Unassembled WGS sequence"/>
</dbReference>
<sequence>MSKFPADFLWGGATAANQYEGAYNVDGKGLSVQDVTPKGGMPAKAGDLNPLITDEPTADNLKLEGIDFYHRYKEDIALFAEMGFKVYRTSIAWSRIFPNGDETEPNEAGLKFYDDLFDELAKYGIEPLVTLSHYETPLYLARKYNGWANRDLIGFYERYVRTVFTRYKDKVNYWLTFNEINSVLHAPFMSGGIATPVEELSKQDLYQAVHHELVASALATKIGHEINPDFKIGCMVLAMPAYPMTPKPEDVLAAREFENQNYLFSDIHARGKYPAYMNRFFKENGIEIQFAPGDKELMAEHTVDFISFSYYMSVVAAHDPESYSSGRGNVLGGLQNPYLASSEWGWQVDPIGLRLVLNAFYDRYQLPLFIVENGLGAKDVLVDGPNGPTVEDDYRIDYLKQHLQQVGEAIEDGVELWGYTTWGCIDLVSASTAQMSKRYGFIYVDRNDDGTGTLARYKKKSFDWYKEVIATNGEKLYED</sequence>
<evidence type="ECO:0000256" key="1">
    <source>
        <dbReference type="ARBA" id="ARBA00010838"/>
    </source>
</evidence>
<comment type="similarity">
    <text evidence="1 5">Belongs to the glycosyl hydrolase 1 family.</text>
</comment>
<dbReference type="InterPro" id="IPR001360">
    <property type="entry name" value="Glyco_hydro_1"/>
</dbReference>
<dbReference type="EC" id="3.2.1.86" evidence="7"/>
<dbReference type="InterPro" id="IPR018120">
    <property type="entry name" value="Glyco_hydro_1_AS"/>
</dbReference>
<evidence type="ECO:0000256" key="4">
    <source>
        <dbReference type="PROSITE-ProRule" id="PRU10055"/>
    </source>
</evidence>
<dbReference type="InterPro" id="IPR033132">
    <property type="entry name" value="GH_1_N_CS"/>
</dbReference>
<dbReference type="NCBIfam" id="NF007356">
    <property type="entry name" value="PRK09852.1"/>
    <property type="match status" value="1"/>
</dbReference>
<evidence type="ECO:0000313" key="7">
    <source>
        <dbReference type="EMBL" id="EJP27280.1"/>
    </source>
</evidence>
<accession>A0AAD2T9I1</accession>